<dbReference type="EMBL" id="CAJOBI010202412">
    <property type="protein sequence ID" value="CAF4995560.1"/>
    <property type="molecule type" value="Genomic_DNA"/>
</dbReference>
<dbReference type="AlphaFoldDB" id="A0A8S3DC51"/>
<dbReference type="InterPro" id="IPR048256">
    <property type="entry name" value="Tektin-like"/>
</dbReference>
<gene>
    <name evidence="5" type="ORF">SMN809_LOCUS56524</name>
</gene>
<comment type="caution">
    <text evidence="5">The sequence shown here is derived from an EMBL/GenBank/DDBJ whole genome shotgun (WGS) entry which is preliminary data.</text>
</comment>
<keyword evidence="3" id="KW-0966">Cell projection</keyword>
<organism evidence="5 6">
    <name type="scientific">Rotaria magnacalcarata</name>
    <dbReference type="NCBI Taxonomy" id="392030"/>
    <lineage>
        <taxon>Eukaryota</taxon>
        <taxon>Metazoa</taxon>
        <taxon>Spiralia</taxon>
        <taxon>Gnathifera</taxon>
        <taxon>Rotifera</taxon>
        <taxon>Eurotatoria</taxon>
        <taxon>Bdelloidea</taxon>
        <taxon>Philodinida</taxon>
        <taxon>Philodinidae</taxon>
        <taxon>Rotaria</taxon>
    </lineage>
</organism>
<keyword evidence="4" id="KW-0175">Coiled coil</keyword>
<evidence type="ECO:0000313" key="6">
    <source>
        <dbReference type="Proteomes" id="UP000676336"/>
    </source>
</evidence>
<reference evidence="5" key="1">
    <citation type="submission" date="2021-02" db="EMBL/GenBank/DDBJ databases">
        <authorList>
            <person name="Nowell W R."/>
        </authorList>
    </citation>
    <scope>NUCLEOTIDE SEQUENCE</scope>
</reference>
<dbReference type="PANTHER" id="PTHR19960:SF7">
    <property type="entry name" value="TEKTIN"/>
    <property type="match status" value="1"/>
</dbReference>
<dbReference type="Proteomes" id="UP000676336">
    <property type="component" value="Unassembled WGS sequence"/>
</dbReference>
<comment type="similarity">
    <text evidence="1 3">Belongs to the tektin family.</text>
</comment>
<dbReference type="PANTHER" id="PTHR19960">
    <property type="entry name" value="TEKTIN"/>
    <property type="match status" value="1"/>
</dbReference>
<evidence type="ECO:0000256" key="2">
    <source>
        <dbReference type="ARBA" id="ARBA00022490"/>
    </source>
</evidence>
<evidence type="ECO:0000256" key="4">
    <source>
        <dbReference type="SAM" id="Coils"/>
    </source>
</evidence>
<name>A0A8S3DC51_9BILA</name>
<dbReference type="InterPro" id="IPR000435">
    <property type="entry name" value="Tektins"/>
</dbReference>
<dbReference type="GO" id="GO:0060294">
    <property type="term" value="P:cilium movement involved in cell motility"/>
    <property type="evidence" value="ECO:0007669"/>
    <property type="project" value="UniProtKB-UniRule"/>
</dbReference>
<dbReference type="GO" id="GO:0015630">
    <property type="term" value="C:microtubule cytoskeleton"/>
    <property type="evidence" value="ECO:0007669"/>
    <property type="project" value="UniProtKB-UniRule"/>
</dbReference>
<evidence type="ECO:0000313" key="5">
    <source>
        <dbReference type="EMBL" id="CAF4995560.1"/>
    </source>
</evidence>
<protein>
    <recommendedName>
        <fullName evidence="3">Tektin</fullName>
    </recommendedName>
</protein>
<comment type="subcellular location">
    <subcellularLocation>
        <location evidence="3">Cytoplasm</location>
        <location evidence="3">Cytoskeleton</location>
        <location evidence="3">Cilium axoneme</location>
    </subcellularLocation>
</comment>
<dbReference type="GO" id="GO:0005634">
    <property type="term" value="C:nucleus"/>
    <property type="evidence" value="ECO:0007669"/>
    <property type="project" value="TreeGrafter"/>
</dbReference>
<sequence length="174" mass="20526">QGKASEYALRKRLHELERSLRELEWQKKQTQEEILSNENDIDRLEKAVRGNKEPLIKLAMSRQENRHSRPGMDLVRDEVTYGLCDEIQQLTAEKRALEDKLKQTKHAWNILQQQLHRIEDEIAVKSNSVMLESRALDTRRRLNTEITPSTETDRNRQLLNMDTSGLRHVLQSIY</sequence>
<dbReference type="GO" id="GO:0060271">
    <property type="term" value="P:cilium assembly"/>
    <property type="evidence" value="ECO:0007669"/>
    <property type="project" value="UniProtKB-UniRule"/>
</dbReference>
<dbReference type="GO" id="GO:0005930">
    <property type="term" value="C:axoneme"/>
    <property type="evidence" value="ECO:0007669"/>
    <property type="project" value="UniProtKB-SubCell"/>
</dbReference>
<proteinExistence type="inferred from homology"/>
<feature type="coiled-coil region" evidence="4">
    <location>
        <begin position="87"/>
        <end position="114"/>
    </location>
</feature>
<keyword evidence="3" id="KW-0282">Flagellum</keyword>
<accession>A0A8S3DC51</accession>
<evidence type="ECO:0000256" key="3">
    <source>
        <dbReference type="RuleBase" id="RU367040"/>
    </source>
</evidence>
<feature type="non-terminal residue" evidence="5">
    <location>
        <position position="174"/>
    </location>
</feature>
<feature type="coiled-coil region" evidence="4">
    <location>
        <begin position="6"/>
        <end position="47"/>
    </location>
</feature>
<dbReference type="PRINTS" id="PR00511">
    <property type="entry name" value="TEKTIN"/>
</dbReference>
<keyword evidence="2" id="KW-0963">Cytoplasm</keyword>
<evidence type="ECO:0000256" key="1">
    <source>
        <dbReference type="ARBA" id="ARBA00007209"/>
    </source>
</evidence>
<keyword evidence="3" id="KW-0969">Cilium</keyword>
<dbReference type="Pfam" id="PF03148">
    <property type="entry name" value="Tektin"/>
    <property type="match status" value="1"/>
</dbReference>